<dbReference type="Ensembl" id="ENSEBUT00000022988.1">
    <property type="protein sequence ID" value="ENSEBUP00000022412.1"/>
    <property type="gene ID" value="ENSEBUG00000013812.1"/>
</dbReference>
<keyword evidence="2" id="KW-0472">Membrane</keyword>
<proteinExistence type="predicted"/>
<protein>
    <submittedName>
        <fullName evidence="3">Uncharacterized protein</fullName>
    </submittedName>
</protein>
<feature type="compositionally biased region" description="Basic and acidic residues" evidence="1">
    <location>
        <begin position="119"/>
        <end position="129"/>
    </location>
</feature>
<organism evidence="3 4">
    <name type="scientific">Eptatretus burgeri</name>
    <name type="common">Inshore hagfish</name>
    <dbReference type="NCBI Taxonomy" id="7764"/>
    <lineage>
        <taxon>Eukaryota</taxon>
        <taxon>Metazoa</taxon>
        <taxon>Chordata</taxon>
        <taxon>Craniata</taxon>
        <taxon>Vertebrata</taxon>
        <taxon>Cyclostomata</taxon>
        <taxon>Myxini</taxon>
        <taxon>Myxiniformes</taxon>
        <taxon>Myxinidae</taxon>
        <taxon>Eptatretinae</taxon>
        <taxon>Eptatretus</taxon>
    </lineage>
</organism>
<evidence type="ECO:0000256" key="2">
    <source>
        <dbReference type="SAM" id="Phobius"/>
    </source>
</evidence>
<name>A0A8C4R0Q6_EPTBU</name>
<dbReference type="Proteomes" id="UP000694388">
    <property type="component" value="Unplaced"/>
</dbReference>
<reference evidence="3" key="2">
    <citation type="submission" date="2025-09" db="UniProtKB">
        <authorList>
            <consortium name="Ensembl"/>
        </authorList>
    </citation>
    <scope>IDENTIFICATION</scope>
</reference>
<evidence type="ECO:0000256" key="1">
    <source>
        <dbReference type="SAM" id="MobiDB-lite"/>
    </source>
</evidence>
<reference evidence="3" key="1">
    <citation type="submission" date="2025-08" db="UniProtKB">
        <authorList>
            <consortium name="Ensembl"/>
        </authorList>
    </citation>
    <scope>IDENTIFICATION</scope>
</reference>
<accession>A0A8C4R0Q6</accession>
<evidence type="ECO:0000313" key="3">
    <source>
        <dbReference type="Ensembl" id="ENSEBUP00000022412.1"/>
    </source>
</evidence>
<keyword evidence="2" id="KW-1133">Transmembrane helix</keyword>
<sequence length="229" mass="25825">MSGSYCITLISFFHSLYGMSYFLLYFLFYLQVQSYSDVCSALGLKEDFSSFINHNCVQEMQPFLLSPSGSKSKRRREDSERESLLATPVAELSNDVDSREDVWPIKDTKPDTICAQDGSNHEKEDEATKSPRGTSWTTPTWSAGVFSKAFLITVDGANMEANSPDSDELCLDHSLSDTENPSRTVQSTSPTSTMHFWAENTMRTRSDVTQTSRQVKRKNVSQHYSIPHV</sequence>
<feature type="region of interest" description="Disordered" evidence="1">
    <location>
        <begin position="109"/>
        <end position="138"/>
    </location>
</feature>
<evidence type="ECO:0000313" key="4">
    <source>
        <dbReference type="Proteomes" id="UP000694388"/>
    </source>
</evidence>
<dbReference type="AlphaFoldDB" id="A0A8C4R0Q6"/>
<keyword evidence="4" id="KW-1185">Reference proteome</keyword>
<feature type="transmembrane region" description="Helical" evidence="2">
    <location>
        <begin position="7"/>
        <end position="30"/>
    </location>
</feature>
<keyword evidence="2" id="KW-0812">Transmembrane</keyword>